<evidence type="ECO:0000313" key="2">
    <source>
        <dbReference type="Proteomes" id="UP000215590"/>
    </source>
</evidence>
<proteinExistence type="predicted"/>
<dbReference type="Proteomes" id="UP000215590">
    <property type="component" value="Unassembled WGS sequence"/>
</dbReference>
<dbReference type="AlphaFoldDB" id="A0A256G1G1"/>
<dbReference type="RefSeq" id="WP_094505637.1">
    <property type="nucleotide sequence ID" value="NZ_JBHEEK010000039.1"/>
</dbReference>
<name>A0A256G1G1_9HYPH</name>
<keyword evidence="2" id="KW-1185">Reference proteome</keyword>
<accession>A0A256G1G1</accession>
<comment type="caution">
    <text evidence="1">The sequence shown here is derived from an EMBL/GenBank/DDBJ whole genome shotgun (WGS) entry which is preliminary data.</text>
</comment>
<gene>
    <name evidence="1" type="ORF">CEV31_0878</name>
</gene>
<evidence type="ECO:0000313" key="1">
    <source>
        <dbReference type="EMBL" id="OYR20909.1"/>
    </source>
</evidence>
<dbReference type="OrthoDB" id="196979at2"/>
<sequence>MKVGQHVECIKDHFVNQDVHKKIGVIYPRKGTIYTIREIIPAHLNPTKGVPLSLRLEEIKNTTVQFTNGTFEPFFSCHRFRPLHKLKAEDFLVVKDLSELARV</sequence>
<organism evidence="1 2">
    <name type="scientific">Brucella thiophenivorans</name>
    <dbReference type="NCBI Taxonomy" id="571255"/>
    <lineage>
        <taxon>Bacteria</taxon>
        <taxon>Pseudomonadati</taxon>
        <taxon>Pseudomonadota</taxon>
        <taxon>Alphaproteobacteria</taxon>
        <taxon>Hyphomicrobiales</taxon>
        <taxon>Brucellaceae</taxon>
        <taxon>Brucella/Ochrobactrum group</taxon>
        <taxon>Brucella</taxon>
    </lineage>
</organism>
<protein>
    <submittedName>
        <fullName evidence="1">Uncharacterized protein</fullName>
    </submittedName>
</protein>
<dbReference type="EMBL" id="NNRJ01000013">
    <property type="protein sequence ID" value="OYR20909.1"/>
    <property type="molecule type" value="Genomic_DNA"/>
</dbReference>
<reference evidence="1 2" key="1">
    <citation type="submission" date="2017-07" db="EMBL/GenBank/DDBJ databases">
        <title>Phylogenetic study on the rhizospheric bacterium Ochrobactrum sp. A44.</title>
        <authorList>
            <person name="Krzyzanowska D.M."/>
            <person name="Ossowicki A."/>
            <person name="Rajewska M."/>
            <person name="Maciag T."/>
            <person name="Kaczynski Z."/>
            <person name="Czerwicka M."/>
            <person name="Jafra S."/>
        </authorList>
    </citation>
    <scope>NUCLEOTIDE SEQUENCE [LARGE SCALE GENOMIC DNA]</scope>
    <source>
        <strain evidence="1 2">DSM 7216</strain>
    </source>
</reference>